<dbReference type="Proteomes" id="UP000319481">
    <property type="component" value="Unassembled WGS sequence"/>
</dbReference>
<keyword evidence="3" id="KW-1185">Reference proteome</keyword>
<evidence type="ECO:0000313" key="3">
    <source>
        <dbReference type="Proteomes" id="UP000319481"/>
    </source>
</evidence>
<keyword evidence="1" id="KW-1133">Transmembrane helix</keyword>
<sequence length="96" mass="10827">MVKNIKILLSYVVVISACLFAIFFLEPDPHGKEALLVDLFGVAAVKWFFRVVALAVLVFAICTIFCGKKIDRMLDHSVAQRHSIDKAIRYEDKSRG</sequence>
<evidence type="ECO:0000313" key="2">
    <source>
        <dbReference type="EMBL" id="TRA83902.1"/>
    </source>
</evidence>
<dbReference type="PROSITE" id="PS51257">
    <property type="entry name" value="PROKAR_LIPOPROTEIN"/>
    <property type="match status" value="1"/>
</dbReference>
<keyword evidence="1" id="KW-0472">Membrane</keyword>
<gene>
    <name evidence="2" type="ORF">EXN23_24045</name>
</gene>
<evidence type="ECO:0000256" key="1">
    <source>
        <dbReference type="SAM" id="Phobius"/>
    </source>
</evidence>
<reference evidence="2 3" key="1">
    <citation type="journal article" date="2019" name="Appl. Microbiol. Biotechnol.">
        <title>Differential efficiency of wild type rhizogenic strains for rol gene transformation of plants.</title>
        <authorList>
            <person name="Desmet S."/>
            <person name="De Keyser E."/>
            <person name="Van Vaerenbergh J."/>
            <person name="Baeyen S."/>
            <person name="Van Huylenbroeck J."/>
            <person name="Geelen D."/>
            <person name="Dhooghe E."/>
        </authorList>
    </citation>
    <scope>NUCLEOTIDE SEQUENCE [LARGE SCALE GENOMIC DNA]</scope>
    <source>
        <strain evidence="2 3">GBBC3283</strain>
    </source>
</reference>
<accession>A0ABY3BI54</accession>
<organism evidence="2 3">
    <name type="scientific">Agrobacterium salinitolerans</name>
    <dbReference type="NCBI Taxonomy" id="1183413"/>
    <lineage>
        <taxon>Bacteria</taxon>
        <taxon>Pseudomonadati</taxon>
        <taxon>Pseudomonadota</taxon>
        <taxon>Alphaproteobacteria</taxon>
        <taxon>Hyphomicrobiales</taxon>
        <taxon>Rhizobiaceae</taxon>
        <taxon>Rhizobium/Agrobacterium group</taxon>
        <taxon>Agrobacterium</taxon>
    </lineage>
</organism>
<dbReference type="EMBL" id="SGNZ01000018">
    <property type="protein sequence ID" value="TRA83902.1"/>
    <property type="molecule type" value="Genomic_DNA"/>
</dbReference>
<feature type="transmembrane region" description="Helical" evidence="1">
    <location>
        <begin position="7"/>
        <end position="27"/>
    </location>
</feature>
<dbReference type="RefSeq" id="WP_142914154.1">
    <property type="nucleotide sequence ID" value="NZ_JAPZLP010000023.1"/>
</dbReference>
<name>A0ABY3BI54_9HYPH</name>
<keyword evidence="1" id="KW-0812">Transmembrane</keyword>
<feature type="transmembrane region" description="Helical" evidence="1">
    <location>
        <begin position="47"/>
        <end position="67"/>
    </location>
</feature>
<protein>
    <submittedName>
        <fullName evidence="2">Uncharacterized protein</fullName>
    </submittedName>
</protein>
<proteinExistence type="predicted"/>
<comment type="caution">
    <text evidence="2">The sequence shown here is derived from an EMBL/GenBank/DDBJ whole genome shotgun (WGS) entry which is preliminary data.</text>
</comment>